<accession>A0A839UNI5</accession>
<name>A0A839UNI5_9GAMM</name>
<gene>
    <name evidence="3" type="ORF">FHS30_000482</name>
</gene>
<proteinExistence type="predicted"/>
<dbReference type="Pfam" id="PF02517">
    <property type="entry name" value="Rce1-like"/>
    <property type="match status" value="1"/>
</dbReference>
<keyword evidence="1" id="KW-0812">Transmembrane</keyword>
<dbReference type="EMBL" id="JACHXZ010000001">
    <property type="protein sequence ID" value="MBB3167306.1"/>
    <property type="molecule type" value="Genomic_DNA"/>
</dbReference>
<evidence type="ECO:0000313" key="3">
    <source>
        <dbReference type="EMBL" id="MBB3167306.1"/>
    </source>
</evidence>
<protein>
    <recommendedName>
        <fullName evidence="2">CAAX prenyl protease 2/Lysostaphin resistance protein A-like domain-containing protein</fullName>
    </recommendedName>
</protein>
<comment type="caution">
    <text evidence="3">The sequence shown here is derived from an EMBL/GenBank/DDBJ whole genome shotgun (WGS) entry which is preliminary data.</text>
</comment>
<keyword evidence="4" id="KW-1185">Reference proteome</keyword>
<feature type="transmembrane region" description="Helical" evidence="1">
    <location>
        <begin position="58"/>
        <end position="73"/>
    </location>
</feature>
<dbReference type="GO" id="GO:0080120">
    <property type="term" value="P:CAAX-box protein maturation"/>
    <property type="evidence" value="ECO:0007669"/>
    <property type="project" value="UniProtKB-ARBA"/>
</dbReference>
<dbReference type="AlphaFoldDB" id="A0A839UNI5"/>
<dbReference type="Proteomes" id="UP000559987">
    <property type="component" value="Unassembled WGS sequence"/>
</dbReference>
<evidence type="ECO:0000313" key="4">
    <source>
        <dbReference type="Proteomes" id="UP000559987"/>
    </source>
</evidence>
<keyword evidence="1" id="KW-1133">Transmembrane helix</keyword>
<keyword evidence="1" id="KW-0472">Membrane</keyword>
<dbReference type="GO" id="GO:0004175">
    <property type="term" value="F:endopeptidase activity"/>
    <property type="evidence" value="ECO:0007669"/>
    <property type="project" value="UniProtKB-ARBA"/>
</dbReference>
<reference evidence="3 4" key="1">
    <citation type="submission" date="2020-08" db="EMBL/GenBank/DDBJ databases">
        <title>Genomic Encyclopedia of Type Strains, Phase III (KMG-III): the genomes of soil and plant-associated and newly described type strains.</title>
        <authorList>
            <person name="Whitman W."/>
        </authorList>
    </citation>
    <scope>NUCLEOTIDE SEQUENCE [LARGE SCALE GENOMIC DNA]</scope>
    <source>
        <strain evidence="3 4">CECT 8571</strain>
    </source>
</reference>
<dbReference type="InterPro" id="IPR003675">
    <property type="entry name" value="Rce1/LyrA-like_dom"/>
</dbReference>
<dbReference type="NCBIfam" id="NF033192">
    <property type="entry name" value="JDVT-CAAX"/>
    <property type="match status" value="1"/>
</dbReference>
<evidence type="ECO:0000259" key="2">
    <source>
        <dbReference type="Pfam" id="PF02517"/>
    </source>
</evidence>
<evidence type="ECO:0000256" key="1">
    <source>
        <dbReference type="SAM" id="Phobius"/>
    </source>
</evidence>
<feature type="domain" description="CAAX prenyl protease 2/Lysostaphin resistance protein A-like" evidence="2">
    <location>
        <begin position="62"/>
        <end position="154"/>
    </location>
</feature>
<feature type="transmembrane region" description="Helical" evidence="1">
    <location>
        <begin position="119"/>
        <end position="135"/>
    </location>
</feature>
<sequence>MSTTPRCPCSWGWHCSAYCADALLAFSSLWRDRQWRWATLGGTATAALLGYFSNLSNMAPSALLLWIAVFPPLEEYVFRGMLQPLIQRHWPRRWRALSAANLLTSGLFTLAHVATKGPHLFTLGVFFPSLVFGYFRERHHQLASPIALHMAYNGAFFGAAAL</sequence>
<organism evidence="3 4">
    <name type="scientific">Simiduia aestuariiviva</name>
    <dbReference type="NCBI Taxonomy" id="1510459"/>
    <lineage>
        <taxon>Bacteria</taxon>
        <taxon>Pseudomonadati</taxon>
        <taxon>Pseudomonadota</taxon>
        <taxon>Gammaproteobacteria</taxon>
        <taxon>Cellvibrionales</taxon>
        <taxon>Cellvibrionaceae</taxon>
        <taxon>Simiduia</taxon>
    </lineage>
</organism>